<dbReference type="Pfam" id="PF22677">
    <property type="entry name" value="Ble-like_N"/>
    <property type="match status" value="1"/>
</dbReference>
<feature type="domain" description="VOC" evidence="1">
    <location>
        <begin position="143"/>
        <end position="258"/>
    </location>
</feature>
<dbReference type="InterPro" id="IPR052164">
    <property type="entry name" value="Anthracycline_SecMetBiosynth"/>
</dbReference>
<reference evidence="2 3" key="1">
    <citation type="submission" date="2020-08" db="EMBL/GenBank/DDBJ databases">
        <title>Genomic Encyclopedia of Type Strains, Phase IV (KMG-IV): sequencing the most valuable type-strain genomes for metagenomic binning, comparative biology and taxonomic classification.</title>
        <authorList>
            <person name="Goeker M."/>
        </authorList>
    </citation>
    <scope>NUCLEOTIDE SEQUENCE [LARGE SCALE GENOMIC DNA]</scope>
    <source>
        <strain evidence="2 3">DSM 26385</strain>
    </source>
</reference>
<organism evidence="2 3">
    <name type="scientific">Allorhizobium borbori</name>
    <dbReference type="NCBI Taxonomy" id="485907"/>
    <lineage>
        <taxon>Bacteria</taxon>
        <taxon>Pseudomonadati</taxon>
        <taxon>Pseudomonadota</taxon>
        <taxon>Alphaproteobacteria</taxon>
        <taxon>Hyphomicrobiales</taxon>
        <taxon>Rhizobiaceae</taxon>
        <taxon>Rhizobium/Agrobacterium group</taxon>
        <taxon>Allorhizobium</taxon>
    </lineage>
</organism>
<dbReference type="Proteomes" id="UP000584824">
    <property type="component" value="Unassembled WGS sequence"/>
</dbReference>
<dbReference type="PANTHER" id="PTHR33993:SF14">
    <property type="entry name" value="GB|AAF24581.1"/>
    <property type="match status" value="1"/>
</dbReference>
<comment type="caution">
    <text evidence="2">The sequence shown here is derived from an EMBL/GenBank/DDBJ whole genome shotgun (WGS) entry which is preliminary data.</text>
</comment>
<evidence type="ECO:0000313" key="3">
    <source>
        <dbReference type="Proteomes" id="UP000584824"/>
    </source>
</evidence>
<dbReference type="CDD" id="cd07247">
    <property type="entry name" value="SgaA_N_like"/>
    <property type="match status" value="1"/>
</dbReference>
<dbReference type="Gene3D" id="3.10.180.10">
    <property type="entry name" value="2,3-Dihydroxybiphenyl 1,2-Dioxygenase, domain 1"/>
    <property type="match status" value="2"/>
</dbReference>
<dbReference type="SUPFAM" id="SSF54593">
    <property type="entry name" value="Glyoxalase/Bleomycin resistance protein/Dihydroxybiphenyl dioxygenase"/>
    <property type="match status" value="2"/>
</dbReference>
<proteinExistence type="predicted"/>
<dbReference type="Pfam" id="PF00903">
    <property type="entry name" value="Glyoxalase"/>
    <property type="match status" value="1"/>
</dbReference>
<dbReference type="InterPro" id="IPR053863">
    <property type="entry name" value="Glyoxy/Ble-like_N"/>
</dbReference>
<dbReference type="InterPro" id="IPR029068">
    <property type="entry name" value="Glyas_Bleomycin-R_OHBP_Dase"/>
</dbReference>
<keyword evidence="3" id="KW-1185">Reference proteome</keyword>
<dbReference type="InterPro" id="IPR004360">
    <property type="entry name" value="Glyas_Fos-R_dOase_dom"/>
</dbReference>
<dbReference type="PANTHER" id="PTHR33993">
    <property type="entry name" value="GLYOXALASE-RELATED"/>
    <property type="match status" value="1"/>
</dbReference>
<protein>
    <recommendedName>
        <fullName evidence="1">VOC domain-containing protein</fullName>
    </recommendedName>
</protein>
<dbReference type="AlphaFoldDB" id="A0A7W6P2R2"/>
<evidence type="ECO:0000313" key="2">
    <source>
        <dbReference type="EMBL" id="MBB4104918.1"/>
    </source>
</evidence>
<dbReference type="RefSeq" id="WP_183793982.1">
    <property type="nucleotide sequence ID" value="NZ_JACIDU010000015.1"/>
</dbReference>
<sequence>MPEEFGQFIWYELMTTDVAAAAAFYKAVAGWSAKTVNMPSMDYTVLEVAGEPVGIGGILELQAIHLAEGIPPNWTGYILIDDVDLCLADLVMLGGSVRRQPEDIPGVGRLAVVADPFGGVFIVFTPVPMENPLPCVTPGKPGTVVWNELLGGDPDVVFPFYEKLFGWKKAEAIDMGEKGTYQLVSINGEVCCGMMRKPDECPMAFWSFYVAVDSLDAALARITDAGGAIVFGPREVFGDRWIAQATDPQGAYFNVVAEKR</sequence>
<name>A0A7W6P2R2_9HYPH</name>
<feature type="domain" description="VOC" evidence="1">
    <location>
        <begin position="7"/>
        <end position="126"/>
    </location>
</feature>
<evidence type="ECO:0000259" key="1">
    <source>
        <dbReference type="PROSITE" id="PS51819"/>
    </source>
</evidence>
<dbReference type="PROSITE" id="PS51819">
    <property type="entry name" value="VOC"/>
    <property type="match status" value="2"/>
</dbReference>
<gene>
    <name evidence="2" type="ORF">GGQ66_003500</name>
</gene>
<accession>A0A7W6P2R2</accession>
<dbReference type="InterPro" id="IPR037523">
    <property type="entry name" value="VOC_core"/>
</dbReference>
<dbReference type="EMBL" id="JACIDU010000015">
    <property type="protein sequence ID" value="MBB4104918.1"/>
    <property type="molecule type" value="Genomic_DNA"/>
</dbReference>